<feature type="compositionally biased region" description="Low complexity" evidence="1">
    <location>
        <begin position="66"/>
        <end position="79"/>
    </location>
</feature>
<organism evidence="2 3">
    <name type="scientific">Patulibacter brassicae</name>
    <dbReference type="NCBI Taxonomy" id="1705717"/>
    <lineage>
        <taxon>Bacteria</taxon>
        <taxon>Bacillati</taxon>
        <taxon>Actinomycetota</taxon>
        <taxon>Thermoleophilia</taxon>
        <taxon>Solirubrobacterales</taxon>
        <taxon>Patulibacteraceae</taxon>
        <taxon>Patulibacter</taxon>
    </lineage>
</organism>
<proteinExistence type="predicted"/>
<evidence type="ECO:0000256" key="1">
    <source>
        <dbReference type="SAM" id="MobiDB-lite"/>
    </source>
</evidence>
<dbReference type="EMBL" id="JAXAVX010000001">
    <property type="protein sequence ID" value="MDX8150658.1"/>
    <property type="molecule type" value="Genomic_DNA"/>
</dbReference>
<evidence type="ECO:0000313" key="2">
    <source>
        <dbReference type="EMBL" id="MDX8150658.1"/>
    </source>
</evidence>
<keyword evidence="3" id="KW-1185">Reference proteome</keyword>
<sequence>MDELDRTIVRVAREDEHATDGTRMIAAIASARIGRPINRKRAQRVMREHRLLQPVRTEGRRKRPGSSRSPGPTSSGTST</sequence>
<protein>
    <recommendedName>
        <fullName evidence="4">Transposase</fullName>
    </recommendedName>
</protein>
<accession>A0ABU4VFS6</accession>
<gene>
    <name evidence="2" type="ORF">SK069_03555</name>
</gene>
<feature type="region of interest" description="Disordered" evidence="1">
    <location>
        <begin position="50"/>
        <end position="79"/>
    </location>
</feature>
<dbReference type="RefSeq" id="WP_319952803.1">
    <property type="nucleotide sequence ID" value="NZ_JAXAVX010000001.1"/>
</dbReference>
<comment type="caution">
    <text evidence="2">The sequence shown here is derived from an EMBL/GenBank/DDBJ whole genome shotgun (WGS) entry which is preliminary data.</text>
</comment>
<reference evidence="2 3" key="1">
    <citation type="submission" date="2023-11" db="EMBL/GenBank/DDBJ databases">
        <authorList>
            <person name="Xu M."/>
            <person name="Jiang T."/>
        </authorList>
    </citation>
    <scope>NUCLEOTIDE SEQUENCE [LARGE SCALE GENOMIC DNA]</scope>
    <source>
        <strain evidence="2 3">SD</strain>
    </source>
</reference>
<dbReference type="Proteomes" id="UP001277761">
    <property type="component" value="Unassembled WGS sequence"/>
</dbReference>
<evidence type="ECO:0000313" key="3">
    <source>
        <dbReference type="Proteomes" id="UP001277761"/>
    </source>
</evidence>
<evidence type="ECO:0008006" key="4">
    <source>
        <dbReference type="Google" id="ProtNLM"/>
    </source>
</evidence>
<name>A0ABU4VFS6_9ACTN</name>